<accession>A0A2P6UZ08</accession>
<dbReference type="InterPro" id="IPR012337">
    <property type="entry name" value="RNaseH-like_sf"/>
</dbReference>
<dbReference type="Pfam" id="PF13976">
    <property type="entry name" value="gag_pre-integrs"/>
    <property type="match status" value="1"/>
</dbReference>
<dbReference type="CDD" id="cd09272">
    <property type="entry name" value="RNase_HI_RT_Ty1"/>
    <property type="match status" value="1"/>
</dbReference>
<dbReference type="Pfam" id="PF22936">
    <property type="entry name" value="Pol_BBD"/>
    <property type="match status" value="2"/>
</dbReference>
<dbReference type="Pfam" id="PF00665">
    <property type="entry name" value="rve"/>
    <property type="match status" value="1"/>
</dbReference>
<organism evidence="7 8">
    <name type="scientific">Micractinium conductrix</name>
    <dbReference type="NCBI Taxonomy" id="554055"/>
    <lineage>
        <taxon>Eukaryota</taxon>
        <taxon>Viridiplantae</taxon>
        <taxon>Chlorophyta</taxon>
        <taxon>core chlorophytes</taxon>
        <taxon>Trebouxiophyceae</taxon>
        <taxon>Chlorellales</taxon>
        <taxon>Chlorellaceae</taxon>
        <taxon>Chlorella clade</taxon>
        <taxon>Micractinium</taxon>
    </lineage>
</organism>
<dbReference type="EMBL" id="LHPF02000142">
    <property type="protein sequence ID" value="PSC67073.1"/>
    <property type="molecule type" value="Genomic_DNA"/>
</dbReference>
<dbReference type="GO" id="GO:0003676">
    <property type="term" value="F:nucleic acid binding"/>
    <property type="evidence" value="ECO:0007669"/>
    <property type="project" value="InterPro"/>
</dbReference>
<keyword evidence="1" id="KW-0645">Protease</keyword>
<feature type="region of interest" description="Disordered" evidence="5">
    <location>
        <begin position="2004"/>
        <end position="2081"/>
    </location>
</feature>
<dbReference type="Gene3D" id="4.10.60.10">
    <property type="entry name" value="Zinc finger, CCHC-type"/>
    <property type="match status" value="1"/>
</dbReference>
<dbReference type="Pfam" id="PF07727">
    <property type="entry name" value="RVT_2"/>
    <property type="match status" value="3"/>
</dbReference>
<feature type="region of interest" description="Disordered" evidence="5">
    <location>
        <begin position="99"/>
        <end position="210"/>
    </location>
</feature>
<dbReference type="Proteomes" id="UP000239649">
    <property type="component" value="Unassembled WGS sequence"/>
</dbReference>
<feature type="compositionally biased region" description="Basic and acidic residues" evidence="5">
    <location>
        <begin position="101"/>
        <end position="113"/>
    </location>
</feature>
<evidence type="ECO:0000259" key="6">
    <source>
        <dbReference type="PROSITE" id="PS50994"/>
    </source>
</evidence>
<dbReference type="GO" id="GO:0004190">
    <property type="term" value="F:aspartic-type endopeptidase activity"/>
    <property type="evidence" value="ECO:0007669"/>
    <property type="project" value="UniProtKB-KW"/>
</dbReference>
<proteinExistence type="predicted"/>
<evidence type="ECO:0000256" key="4">
    <source>
        <dbReference type="ARBA" id="ARBA00022801"/>
    </source>
</evidence>
<dbReference type="PANTHER" id="PTHR42648:SF28">
    <property type="entry name" value="TRANSPOSON-ENCODED PROTEIN WITH RIBONUCLEASE H-LIKE AND RETROVIRUS ZINC FINGER-LIKE DOMAINS"/>
    <property type="match status" value="1"/>
</dbReference>
<dbReference type="InterPro" id="IPR054722">
    <property type="entry name" value="PolX-like_BBD"/>
</dbReference>
<feature type="non-terminal residue" evidence="7">
    <location>
        <position position="2341"/>
    </location>
</feature>
<dbReference type="InterPro" id="IPR043502">
    <property type="entry name" value="DNA/RNA_pol_sf"/>
</dbReference>
<evidence type="ECO:0000256" key="3">
    <source>
        <dbReference type="ARBA" id="ARBA00022750"/>
    </source>
</evidence>
<dbReference type="GO" id="GO:0008270">
    <property type="term" value="F:zinc ion binding"/>
    <property type="evidence" value="ECO:0007669"/>
    <property type="project" value="InterPro"/>
</dbReference>
<dbReference type="InterPro" id="IPR036397">
    <property type="entry name" value="RNaseH_sf"/>
</dbReference>
<evidence type="ECO:0000313" key="7">
    <source>
        <dbReference type="EMBL" id="PSC67073.1"/>
    </source>
</evidence>
<feature type="compositionally biased region" description="Low complexity" evidence="5">
    <location>
        <begin position="670"/>
        <end position="685"/>
    </location>
</feature>
<sequence>MDSLAAIFKTKGTALKLRLRRDLSSFKMAAGEPLTKYFARAKALQDKLLESFPDFKEEDIFWPTVQGLPSTYDTILTIIENTADAELTLDSVLPKLMQMEQRQRGPDRPDRSNETALLAKPSFTFRRGPNPTSGSRGPPPRRDERSGRRPDDRRSDDRRPSFPPPTTAAQATPAPTSASHWAGECGKKKADMEAAAARRRPGGTPPTPRHQQYSAIAFTAMAQPSTEPKLSFSADGRTIYVSTEPPPPEFVTPFAAAIPFSCAAPPEPAAFSAQAPPTPGDTCRFVLDTGASRHMTPLKSALTNLRPPPDNLTVTFGNGAQAEPTAVGDIHLELAPGRIATITDVLYLPTAAESLFSVSYAAQKGYTFSFGADGCTIYRHSTTVATAPATANNIYYLEGRLDPTSGAPTTAYAARTAETPHLWHRRLGHLGFDNLAKMPDMVTGIRVTAAEFKTAGANALCEPCTLGKQHRLPFNTSTSATKAPLELLHTDLCGPLPVASAGGSLYFNTILDDFTGMSSSFLSATSVLHETTNPYSPQQNGKAERLNRTLWEKARPMLSDAGLPKHLWADAIVTANYLRNRSPLSGRDKTPFELFYGTKPDVSHLRIFGATVFAHTPSALRTKLDPVSQPGRLIGYAANRKGYKILLNSGAIITSRDVTFDESKPPKPTSPTSHKPPSQPETSQPEPVPFAFDSDTEDVGAAADAQPPPEDAPPPSPPLAQRRQVRVAARRPASEWQDDAYRITGRSNVAANAAIANEPTTMKEALSGPDAAAWQLAMDDEMASLIANDTWTLCEPPHGTKPIPAKWVYKIKRDSNGNIERYKARLVVQGFRQREGIDYDEVFAPVSKYSTLRTVLSTAAAQDLDLHQLDIKTAFLNGTIDEEVYADAGLFISTDPSKPAYLLTYVDDILIVTPKTTSSAAIKQKLMAAFEARDLDNATFFLGMDLIRDRTAKTIKLAQSRNIKDLLSKYGMDDAKTASTPANASIKLTKQGTPLDTQTHSYSALVGSLMYLSICTRPDIAQAVGALARHMANPTTDHWTAAKTVLRYLTGTPDIGITFGAGSPGLQVFCDADHAGDIDTRRSTTGYAFIFNGGAISWASRLQPTVAASTTEAEYIAAATTIKEGLWLRKLFQDLSLDLHTVAICADSQTALKLLKNPIVSNRSKHIDVVHHFARERVARNEVTFEYISTESMVADALTKPVPATKCIFASVATSAPTYVSVALSDTVEASPPPTAAPPAHHVARPFGALTVERLDTSNYLIWAPRMEYFLTTKGLWEAVTTDDAPAADCRKARAIIGLCVTSQHLATIQRSKTAKEAWDSLAAIFKTKGTALKLRLRRDLSSFKMAAGEPLTKYFARAKALQDKLLESFPDFKEEDIFWPTVQGLPSTYDTILTIIENTADAELTLDSVLPKLMQMEQRQRGPDRPDRSNETALLAKPSFTFRRGPNPTSGSRGPPPRRDERSGRRPDDRRSDDRRPSFPPPHDRRSSYPRSNERQYRPRNPHEERDFGDGTCLYCHKPGHWAGECGKKKADMEAAAARRRPGGTPPTPRHQQYSAIAFTAMAQPSTEPKLSFSADGRTIYVSTEPPPPEFVTPFAAAIPFSCAAPPEPAAFSAQAPPTPGDTCRFVLDTGASRHMTPLKSALTNLRPPPDNLTVTFGNGAQAEPTAVGDIHLELAPGRIATITDVLYLPTAAESLFSVSYAAQKGYTFSFGADGCTIYRHSTTVATAPATANNIYYLEDMVTGIRVTAAEFKTAGANALCEPCTLGKQHRLPFNTSTSATKAPLELLHTDLCGPLPVASAGGSLYFNTILDDFTGMSFVIPLRHKSDAADSIIHTVTMLQRQAGLPVKRVRSDNGGEFCNSTLSEFYTSQGVLHETTNPYSPQQNGKAERLNRTLWEKARPMLSDAGLPKHLWADAIVTANYLRNRSPLSGRDKTPFELFYGTKPDVSHLRIFGATVFAHTPSALRTKLDPVSQPGRLIGYAANRKGYKILLNSGAIITSRDVTFDESKPPKPTSPTSHKPPSQPETSQPEPVPFAFDSDTEDVGAAADAQPPPEDAPPPSPPLAQRRQVRVAARRPASEWQDDAYRITGRSNVAANAAIANEPTTMKEALSGPDAAAWQLAMDDEMASLIANDTWTLCEPPHGTKPHPSQADAGLFISTDPSKPAYLLTYVDDILIVTPKTTSSAAIKQKLMAAFEARDLDNATFFLGMDLIRDRTAKTIKLAQSRNIKDLLSKYGMDDAKTASTPANASIKLTKQGTPLDTQTHSYSALVGSLMYLSICTRPDIAQAVGALARHMANPTTDHWTAAKTVLRYLTGTPDIGITFGAGSPGLQVFCDAD</sequence>
<dbReference type="InterPro" id="IPR057670">
    <property type="entry name" value="SH3_retrovirus"/>
</dbReference>
<dbReference type="Pfam" id="PF25597">
    <property type="entry name" value="SH3_retrovirus"/>
    <property type="match status" value="2"/>
</dbReference>
<dbReference type="GO" id="GO:0006508">
    <property type="term" value="P:proteolysis"/>
    <property type="evidence" value="ECO:0007669"/>
    <property type="project" value="UniProtKB-KW"/>
</dbReference>
<keyword evidence="2" id="KW-0479">Metal-binding</keyword>
<feature type="domain" description="Integrase catalytic" evidence="6">
    <location>
        <begin position="1781"/>
        <end position="1946"/>
    </location>
</feature>
<dbReference type="SUPFAM" id="SSF53098">
    <property type="entry name" value="Ribonuclease H-like"/>
    <property type="match status" value="2"/>
</dbReference>
<dbReference type="InterPro" id="IPR039537">
    <property type="entry name" value="Retrotran_Ty1/copia-like"/>
</dbReference>
<dbReference type="Gene3D" id="3.30.420.10">
    <property type="entry name" value="Ribonuclease H-like superfamily/Ribonuclease H"/>
    <property type="match status" value="2"/>
</dbReference>
<dbReference type="GO" id="GO:0015074">
    <property type="term" value="P:DNA integration"/>
    <property type="evidence" value="ECO:0007669"/>
    <property type="project" value="InterPro"/>
</dbReference>
<dbReference type="InterPro" id="IPR025724">
    <property type="entry name" value="GAG-pre-integrase_dom"/>
</dbReference>
<evidence type="ECO:0000313" key="8">
    <source>
        <dbReference type="Proteomes" id="UP000239649"/>
    </source>
</evidence>
<dbReference type="STRING" id="554055.A0A2P6UZ08"/>
<feature type="region of interest" description="Disordered" evidence="5">
    <location>
        <begin position="1417"/>
        <end position="1510"/>
    </location>
</feature>
<feature type="compositionally biased region" description="Basic and acidic residues" evidence="5">
    <location>
        <begin position="1419"/>
        <end position="1431"/>
    </location>
</feature>
<dbReference type="PANTHER" id="PTHR42648">
    <property type="entry name" value="TRANSPOSASE, PUTATIVE-RELATED"/>
    <property type="match status" value="1"/>
</dbReference>
<reference evidence="7 8" key="1">
    <citation type="journal article" date="2018" name="Plant J.">
        <title>Genome sequences of Chlorella sorokiniana UTEX 1602 and Micractinium conductrix SAG 241.80: implications to maltose excretion by a green alga.</title>
        <authorList>
            <person name="Arriola M.B."/>
            <person name="Velmurugan N."/>
            <person name="Zhang Y."/>
            <person name="Plunkett M.H."/>
            <person name="Hondzo H."/>
            <person name="Barney B.M."/>
        </authorList>
    </citation>
    <scope>NUCLEOTIDE SEQUENCE [LARGE SCALE GENOMIC DNA]</scope>
    <source>
        <strain evidence="7 8">SAG 241.80</strain>
    </source>
</reference>
<feature type="compositionally biased region" description="Basic and acidic residues" evidence="5">
    <location>
        <begin position="1458"/>
        <end position="1510"/>
    </location>
</feature>
<feature type="compositionally biased region" description="Pro residues" evidence="5">
    <location>
        <begin position="706"/>
        <end position="718"/>
    </location>
</feature>
<name>A0A2P6UZ08_9CHLO</name>
<gene>
    <name evidence="7" type="ORF">C2E20_9248</name>
</gene>
<dbReference type="OrthoDB" id="2014938at2759"/>
<feature type="compositionally biased region" description="Basic and acidic residues" evidence="5">
    <location>
        <begin position="140"/>
        <end position="160"/>
    </location>
</feature>
<dbReference type="InterPro" id="IPR001584">
    <property type="entry name" value="Integrase_cat-core"/>
</dbReference>
<feature type="compositionally biased region" description="Low complexity" evidence="5">
    <location>
        <begin position="1444"/>
        <end position="1454"/>
    </location>
</feature>
<feature type="compositionally biased region" description="Low complexity" evidence="5">
    <location>
        <begin position="167"/>
        <end position="179"/>
    </location>
</feature>
<dbReference type="InterPro" id="IPR013103">
    <property type="entry name" value="RVT_2"/>
</dbReference>
<protein>
    <submittedName>
        <fullName evidence="7">Gag-Pol poly</fullName>
    </submittedName>
</protein>
<evidence type="ECO:0000256" key="1">
    <source>
        <dbReference type="ARBA" id="ARBA00022670"/>
    </source>
</evidence>
<keyword evidence="4" id="KW-0378">Hydrolase</keyword>
<dbReference type="PROSITE" id="PS50994">
    <property type="entry name" value="INTEGRASE"/>
    <property type="match status" value="2"/>
</dbReference>
<evidence type="ECO:0000256" key="5">
    <source>
        <dbReference type="SAM" id="MobiDB-lite"/>
    </source>
</evidence>
<feature type="compositionally biased region" description="Pro residues" evidence="5">
    <location>
        <begin position="2053"/>
        <end position="2065"/>
    </location>
</feature>
<keyword evidence="3" id="KW-0064">Aspartyl protease</keyword>
<dbReference type="Pfam" id="PF14223">
    <property type="entry name" value="Retrotran_gag_2"/>
    <property type="match status" value="2"/>
</dbReference>
<evidence type="ECO:0000256" key="2">
    <source>
        <dbReference type="ARBA" id="ARBA00022723"/>
    </source>
</evidence>
<feature type="compositionally biased region" description="Low complexity" evidence="5">
    <location>
        <begin position="2017"/>
        <end position="2032"/>
    </location>
</feature>
<keyword evidence="8" id="KW-1185">Reference proteome</keyword>
<dbReference type="SUPFAM" id="SSF57756">
    <property type="entry name" value="Retrovirus zinc finger-like domains"/>
    <property type="match status" value="1"/>
</dbReference>
<feature type="domain" description="Integrase catalytic" evidence="6">
    <location>
        <begin position="495"/>
        <end position="599"/>
    </location>
</feature>
<dbReference type="SUPFAM" id="SSF56672">
    <property type="entry name" value="DNA/RNA polymerases"/>
    <property type="match status" value="1"/>
</dbReference>
<comment type="caution">
    <text evidence="7">The sequence shown here is derived from an EMBL/GenBank/DDBJ whole genome shotgun (WGS) entry which is preliminary data.</text>
</comment>
<feature type="compositionally biased region" description="Low complexity" evidence="5">
    <location>
        <begin position="126"/>
        <end position="136"/>
    </location>
</feature>
<dbReference type="InterPro" id="IPR036875">
    <property type="entry name" value="Znf_CCHC_sf"/>
</dbReference>
<feature type="region of interest" description="Disordered" evidence="5">
    <location>
        <begin position="657"/>
        <end position="734"/>
    </location>
</feature>